<evidence type="ECO:0000256" key="4">
    <source>
        <dbReference type="ARBA" id="ARBA00022833"/>
    </source>
</evidence>
<name>A0A1X7BNX2_9RHOB</name>
<dbReference type="GO" id="GO:0046872">
    <property type="term" value="F:metal ion binding"/>
    <property type="evidence" value="ECO:0007669"/>
    <property type="project" value="UniProtKB-KW"/>
</dbReference>
<sequence>MLTFGAVRSAFDFDSPGKRSGAIELEHSDNRHAFSAVCVPVGVICGAPGPTVLLAAGNHGDEYEGQVILHRLMQMLEPENLTGRLILLPALNTPAVLDRARVSPLDQGNMNRSFPGSADAGPTQAIAGFVDAHLIPRADVILDFHSGGSATQYVDCGFLCIGPDAALNRANLELAKVFGAPFAMICPIDGAGGDFDTAAHQQQTRFLACELGGLGRFSKHSFEIGLQATLRVLAYLGLIEGEKGAPATRFIDIGDRSVHATARHHGLAQIHVRLGDAVTKGTHLATIYDLHNFGSVLNELYSDRSGIIAVCRRNPLVTPGDHLCLIAPEIPTGKVLDL</sequence>
<accession>A0A1X7BNX2</accession>
<gene>
    <name evidence="6" type="ORF">ROA7745_01103</name>
</gene>
<proteinExistence type="predicted"/>
<dbReference type="GO" id="GO:0016811">
    <property type="term" value="F:hydrolase activity, acting on carbon-nitrogen (but not peptide) bonds, in linear amides"/>
    <property type="evidence" value="ECO:0007669"/>
    <property type="project" value="InterPro"/>
</dbReference>
<protein>
    <submittedName>
        <fullName evidence="6">Succinylglutamate desuccinylase / Aspartoacylase family protein</fullName>
    </submittedName>
</protein>
<dbReference type="Gene3D" id="3.40.630.10">
    <property type="entry name" value="Zn peptidases"/>
    <property type="match status" value="1"/>
</dbReference>
<keyword evidence="4" id="KW-0862">Zinc</keyword>
<dbReference type="PANTHER" id="PTHR37326:SF1">
    <property type="entry name" value="BLL3975 PROTEIN"/>
    <property type="match status" value="1"/>
</dbReference>
<evidence type="ECO:0000256" key="1">
    <source>
        <dbReference type="ARBA" id="ARBA00001947"/>
    </source>
</evidence>
<dbReference type="Proteomes" id="UP000193224">
    <property type="component" value="Unassembled WGS sequence"/>
</dbReference>
<dbReference type="OrthoDB" id="9782876at2"/>
<keyword evidence="2" id="KW-0479">Metal-binding</keyword>
<organism evidence="6 7">
    <name type="scientific">Roseovarius aestuarii</name>
    <dbReference type="NCBI Taxonomy" id="475083"/>
    <lineage>
        <taxon>Bacteria</taxon>
        <taxon>Pseudomonadati</taxon>
        <taxon>Pseudomonadota</taxon>
        <taxon>Alphaproteobacteria</taxon>
        <taxon>Rhodobacterales</taxon>
        <taxon>Roseobacteraceae</taxon>
        <taxon>Roseovarius</taxon>
    </lineage>
</organism>
<reference evidence="6 7" key="1">
    <citation type="submission" date="2017-03" db="EMBL/GenBank/DDBJ databases">
        <authorList>
            <person name="Afonso C.L."/>
            <person name="Miller P.J."/>
            <person name="Scott M.A."/>
            <person name="Spackman E."/>
            <person name="Goraichik I."/>
            <person name="Dimitrov K.M."/>
            <person name="Suarez D.L."/>
            <person name="Swayne D.E."/>
        </authorList>
    </citation>
    <scope>NUCLEOTIDE SEQUENCE [LARGE SCALE GENOMIC DNA]</scope>
    <source>
        <strain evidence="6 7">CECT 7745</strain>
    </source>
</reference>
<evidence type="ECO:0000256" key="3">
    <source>
        <dbReference type="ARBA" id="ARBA00022801"/>
    </source>
</evidence>
<dbReference type="RefSeq" id="WP_085799263.1">
    <property type="nucleotide sequence ID" value="NZ_FWXB01000003.1"/>
</dbReference>
<dbReference type="SUPFAM" id="SSF53187">
    <property type="entry name" value="Zn-dependent exopeptidases"/>
    <property type="match status" value="1"/>
</dbReference>
<dbReference type="InterPro" id="IPR055438">
    <property type="entry name" value="AstE_AspA_cat"/>
</dbReference>
<evidence type="ECO:0000256" key="2">
    <source>
        <dbReference type="ARBA" id="ARBA00022723"/>
    </source>
</evidence>
<evidence type="ECO:0000313" key="7">
    <source>
        <dbReference type="Proteomes" id="UP000193224"/>
    </source>
</evidence>
<dbReference type="PANTHER" id="PTHR37326">
    <property type="entry name" value="BLL3975 PROTEIN"/>
    <property type="match status" value="1"/>
</dbReference>
<evidence type="ECO:0000259" key="5">
    <source>
        <dbReference type="Pfam" id="PF24827"/>
    </source>
</evidence>
<dbReference type="InterPro" id="IPR053138">
    <property type="entry name" value="N-alpha-Ac-DABA_deacetylase"/>
</dbReference>
<dbReference type="InterPro" id="IPR043795">
    <property type="entry name" value="N-alpha-Ac-DABA-like"/>
</dbReference>
<dbReference type="AlphaFoldDB" id="A0A1X7BNX2"/>
<feature type="domain" description="Succinylglutamate desuccinylase/Aspartoacylase catalytic" evidence="5">
    <location>
        <begin position="48"/>
        <end position="236"/>
    </location>
</feature>
<dbReference type="EMBL" id="FWXB01000003">
    <property type="protein sequence ID" value="SMC11291.1"/>
    <property type="molecule type" value="Genomic_DNA"/>
</dbReference>
<dbReference type="Pfam" id="PF24827">
    <property type="entry name" value="AstE_AspA_cat"/>
    <property type="match status" value="1"/>
</dbReference>
<dbReference type="CDD" id="cd06252">
    <property type="entry name" value="M14_ASTE_ASPA-like"/>
    <property type="match status" value="1"/>
</dbReference>
<comment type="cofactor">
    <cofactor evidence="1">
        <name>Zn(2+)</name>
        <dbReference type="ChEBI" id="CHEBI:29105"/>
    </cofactor>
</comment>
<dbReference type="GO" id="GO:0016788">
    <property type="term" value="F:hydrolase activity, acting on ester bonds"/>
    <property type="evidence" value="ECO:0007669"/>
    <property type="project" value="InterPro"/>
</dbReference>
<keyword evidence="3" id="KW-0378">Hydrolase</keyword>
<keyword evidence="7" id="KW-1185">Reference proteome</keyword>
<dbReference type="PIRSF" id="PIRSF039012">
    <property type="entry name" value="ASP"/>
    <property type="match status" value="1"/>
</dbReference>
<evidence type="ECO:0000313" key="6">
    <source>
        <dbReference type="EMBL" id="SMC11291.1"/>
    </source>
</evidence>